<keyword evidence="2" id="KW-0812">Transmembrane</keyword>
<evidence type="ECO:0000256" key="1">
    <source>
        <dbReference type="SAM" id="MobiDB-lite"/>
    </source>
</evidence>
<evidence type="ECO:0000313" key="4">
    <source>
        <dbReference type="WBParaSite" id="EN70_11790"/>
    </source>
</evidence>
<dbReference type="WBParaSite" id="EN70_11790">
    <property type="protein sequence ID" value="EN70_11790"/>
    <property type="gene ID" value="EN70_11790"/>
</dbReference>
<feature type="transmembrane region" description="Helical" evidence="2">
    <location>
        <begin position="196"/>
        <end position="213"/>
    </location>
</feature>
<organism evidence="3 4">
    <name type="scientific">Loa loa</name>
    <name type="common">Eye worm</name>
    <name type="synonym">Filaria loa</name>
    <dbReference type="NCBI Taxonomy" id="7209"/>
    <lineage>
        <taxon>Eukaryota</taxon>
        <taxon>Metazoa</taxon>
        <taxon>Ecdysozoa</taxon>
        <taxon>Nematoda</taxon>
        <taxon>Chromadorea</taxon>
        <taxon>Rhabditida</taxon>
        <taxon>Spirurina</taxon>
        <taxon>Spiruromorpha</taxon>
        <taxon>Filarioidea</taxon>
        <taxon>Onchocercidae</taxon>
        <taxon>Loa</taxon>
    </lineage>
</organism>
<feature type="compositionally biased region" description="Basic and acidic residues" evidence="1">
    <location>
        <begin position="40"/>
        <end position="55"/>
    </location>
</feature>
<protein>
    <submittedName>
        <fullName evidence="4">LEM domain-containing protein</fullName>
    </submittedName>
</protein>
<dbReference type="Proteomes" id="UP000095285">
    <property type="component" value="Unassembled WGS sequence"/>
</dbReference>
<evidence type="ECO:0000313" key="3">
    <source>
        <dbReference type="Proteomes" id="UP000095285"/>
    </source>
</evidence>
<evidence type="ECO:0000256" key="2">
    <source>
        <dbReference type="SAM" id="Phobius"/>
    </source>
</evidence>
<keyword evidence="2" id="KW-0472">Membrane</keyword>
<dbReference type="AlphaFoldDB" id="A0A1I7VAX5"/>
<proteinExistence type="predicted"/>
<feature type="compositionally biased region" description="Basic and acidic residues" evidence="1">
    <location>
        <begin position="82"/>
        <end position="94"/>
    </location>
</feature>
<keyword evidence="2" id="KW-1133">Transmembrane helix</keyword>
<feature type="region of interest" description="Disordered" evidence="1">
    <location>
        <begin position="40"/>
        <end position="101"/>
    </location>
</feature>
<keyword evidence="3" id="KW-1185">Reference proteome</keyword>
<sequence length="214" mass="24999">MKHDRYDQSTPAETGKHFDDETIRYDKMSEFSNTKVYQIKESKRITSTEEMKIDENDYTEGWDTTTGDDDDDNNDNDDEYMYDDRADHSSDTVRSESSSPVWLQGSDDYNMVTGQKIGPQRIYLNRKKPSQIVTRLNKDKRVQTDEEALMHWTSKDDNFDSSESMMESEMIDDGWMISKRRRVITNGGVNVISNKPLQSVFFLIFVLIPLLSWL</sequence>
<feature type="compositionally biased region" description="Acidic residues" evidence="1">
    <location>
        <begin position="56"/>
        <end position="81"/>
    </location>
</feature>
<feature type="region of interest" description="Disordered" evidence="1">
    <location>
        <begin position="1"/>
        <end position="21"/>
    </location>
</feature>
<accession>A0A1I7VAX5</accession>
<reference evidence="4" key="2">
    <citation type="submission" date="2016-11" db="UniProtKB">
        <authorList>
            <consortium name="WormBaseParasite"/>
        </authorList>
    </citation>
    <scope>IDENTIFICATION</scope>
</reference>
<name>A0A1I7VAX5_LOALO</name>
<reference evidence="3" key="1">
    <citation type="submission" date="2012-04" db="EMBL/GenBank/DDBJ databases">
        <title>The Genome Sequence of Loa loa.</title>
        <authorList>
            <consortium name="The Broad Institute Genome Sequencing Platform"/>
            <consortium name="Broad Institute Genome Sequencing Center for Infectious Disease"/>
            <person name="Nutman T.B."/>
            <person name="Fink D.L."/>
            <person name="Russ C."/>
            <person name="Young S."/>
            <person name="Zeng Q."/>
            <person name="Gargeya S."/>
            <person name="Alvarado L."/>
            <person name="Berlin A."/>
            <person name="Chapman S.B."/>
            <person name="Chen Z."/>
            <person name="Freedman E."/>
            <person name="Gellesch M."/>
            <person name="Goldberg J."/>
            <person name="Griggs A."/>
            <person name="Gujja S."/>
            <person name="Heilman E.R."/>
            <person name="Heiman D."/>
            <person name="Howarth C."/>
            <person name="Mehta T."/>
            <person name="Neiman D."/>
            <person name="Pearson M."/>
            <person name="Roberts A."/>
            <person name="Saif S."/>
            <person name="Shea T."/>
            <person name="Shenoy N."/>
            <person name="Sisk P."/>
            <person name="Stolte C."/>
            <person name="Sykes S."/>
            <person name="White J."/>
            <person name="Yandava C."/>
            <person name="Haas B."/>
            <person name="Henn M.R."/>
            <person name="Nusbaum C."/>
            <person name="Birren B."/>
        </authorList>
    </citation>
    <scope>NUCLEOTIDE SEQUENCE [LARGE SCALE GENOMIC DNA]</scope>
</reference>